<dbReference type="OrthoDB" id="9785276at2"/>
<evidence type="ECO:0000313" key="8">
    <source>
        <dbReference type="Proteomes" id="UP000003111"/>
    </source>
</evidence>
<dbReference type="SUPFAM" id="SSF54373">
    <property type="entry name" value="FAD-linked reductases, C-terminal domain"/>
    <property type="match status" value="1"/>
</dbReference>
<dbReference type="InterPro" id="IPR036188">
    <property type="entry name" value="FAD/NAD-bd_sf"/>
</dbReference>
<keyword evidence="4 5" id="KW-0274">FAD</keyword>
<organism evidence="7 8">
    <name type="scientific">Aeromicrobium marinum DSM 15272</name>
    <dbReference type="NCBI Taxonomy" id="585531"/>
    <lineage>
        <taxon>Bacteria</taxon>
        <taxon>Bacillati</taxon>
        <taxon>Actinomycetota</taxon>
        <taxon>Actinomycetes</taxon>
        <taxon>Propionibacteriales</taxon>
        <taxon>Nocardioidaceae</taxon>
        <taxon>Aeromicrobium</taxon>
    </lineage>
</organism>
<keyword evidence="8" id="KW-1185">Reference proteome</keyword>
<dbReference type="EMBL" id="ACLF03000010">
    <property type="protein sequence ID" value="EFQ82268.1"/>
    <property type="molecule type" value="Genomic_DNA"/>
</dbReference>
<comment type="similarity">
    <text evidence="2">Belongs to the GMC oxidoreductase family.</text>
</comment>
<protein>
    <submittedName>
        <fullName evidence="7">GMC oxidoreductase</fullName>
    </submittedName>
</protein>
<evidence type="ECO:0000313" key="7">
    <source>
        <dbReference type="EMBL" id="EFQ82268.1"/>
    </source>
</evidence>
<dbReference type="SUPFAM" id="SSF51905">
    <property type="entry name" value="FAD/NAD(P)-binding domain"/>
    <property type="match status" value="1"/>
</dbReference>
<evidence type="ECO:0000256" key="4">
    <source>
        <dbReference type="ARBA" id="ARBA00022827"/>
    </source>
</evidence>
<dbReference type="PROSITE" id="PS00624">
    <property type="entry name" value="GMC_OXRED_2"/>
    <property type="match status" value="1"/>
</dbReference>
<comment type="caution">
    <text evidence="7">The sequence shown here is derived from an EMBL/GenBank/DDBJ whole genome shotgun (WGS) entry which is preliminary data.</text>
</comment>
<dbReference type="Pfam" id="PF00732">
    <property type="entry name" value="GMC_oxred_N"/>
    <property type="match status" value="1"/>
</dbReference>
<feature type="domain" description="Glucose-methanol-choline oxidoreductase N-terminal" evidence="6">
    <location>
        <begin position="255"/>
        <end position="269"/>
    </location>
</feature>
<dbReference type="Gene3D" id="3.50.50.60">
    <property type="entry name" value="FAD/NAD(P)-binding domain"/>
    <property type="match status" value="1"/>
</dbReference>
<evidence type="ECO:0000256" key="2">
    <source>
        <dbReference type="ARBA" id="ARBA00010790"/>
    </source>
</evidence>
<dbReference type="Gene3D" id="3.30.560.10">
    <property type="entry name" value="Glucose Oxidase, domain 3"/>
    <property type="match status" value="1"/>
</dbReference>
<dbReference type="PIRSF" id="PIRSF000137">
    <property type="entry name" value="Alcohol_oxidase"/>
    <property type="match status" value="1"/>
</dbReference>
<sequence>MTTENFDYVVIGSGSAGGVVAARLSEDPSVRVLLLEAGPMDDDDMIHLPAAFSTLFRTKWDWSYQTTPQKLLGGRRADWPRMKGLGGCSSMNAMIYIRANRADYDEWRDAYGAEGWGYDDVLPYFKKSEGNQRLRDEFHGTDGPLHVEDRRSNHEMSHAFVEACVAAGFKPTDDFNGAEQEGAGMYQVTCKKGRRWSVADAFIRPAMQRPNLTVRTEAFVTRIEMDGTRATGVTYRRGGRTETVHAGSEIVLSGGAVNSPQLLMLSGIGPGAHLRSHGIDVVVDSPGVGRNLQDHPISGALFDTRHTTDLAEQLSVGNLLMAQKFGRGPLTSNVAEAGAFFTSRDDLDVPDLQLHMLPAGFWDNGLHEPTKRGLTIASTLVRVESTGYLQLRSADPTWHPEIEPAYYDDVADLDAMVAGYERIYDVVGAGPLGGFIEQPWLPGSWRPTRDEILAAVARIGQTVYHPVGTCSMGTVEGSVVGPDLRVHGVEGLRVADASVMPRVPRGNTNAPTIMIGEKAADLIKESR</sequence>
<accession>E2SF24</accession>
<dbReference type="Pfam" id="PF05199">
    <property type="entry name" value="GMC_oxred_C"/>
    <property type="match status" value="1"/>
</dbReference>
<dbReference type="PANTHER" id="PTHR11552">
    <property type="entry name" value="GLUCOSE-METHANOL-CHOLINE GMC OXIDOREDUCTASE"/>
    <property type="match status" value="1"/>
</dbReference>
<evidence type="ECO:0000256" key="1">
    <source>
        <dbReference type="ARBA" id="ARBA00001974"/>
    </source>
</evidence>
<dbReference type="HOGENOM" id="CLU_002865_7_2_11"/>
<dbReference type="STRING" id="585531.HMPREF0063_12633"/>
<gene>
    <name evidence="7" type="ORF">HMPREF0063_12633</name>
</gene>
<dbReference type="PANTHER" id="PTHR11552:SF147">
    <property type="entry name" value="CHOLINE DEHYDROGENASE, MITOCHONDRIAL"/>
    <property type="match status" value="1"/>
</dbReference>
<dbReference type="InterPro" id="IPR012132">
    <property type="entry name" value="GMC_OxRdtase"/>
</dbReference>
<dbReference type="RefSeq" id="WP_007079631.1">
    <property type="nucleotide sequence ID" value="NZ_CM001024.1"/>
</dbReference>
<dbReference type="Proteomes" id="UP000003111">
    <property type="component" value="Unassembled WGS sequence"/>
</dbReference>
<proteinExistence type="inferred from homology"/>
<keyword evidence="3" id="KW-0285">Flavoprotein</keyword>
<dbReference type="GO" id="GO:0050660">
    <property type="term" value="F:flavin adenine dinucleotide binding"/>
    <property type="evidence" value="ECO:0007669"/>
    <property type="project" value="InterPro"/>
</dbReference>
<reference evidence="7" key="1">
    <citation type="submission" date="2010-08" db="EMBL/GenBank/DDBJ databases">
        <authorList>
            <person name="Muzny D."/>
            <person name="Qin X."/>
            <person name="Buhay C."/>
            <person name="Dugan-Rocha S."/>
            <person name="Ding Y."/>
            <person name="Chen G."/>
            <person name="Hawes A."/>
            <person name="Holder M."/>
            <person name="Jhangiani S."/>
            <person name="Johnson A."/>
            <person name="Khan Z."/>
            <person name="Li Z."/>
            <person name="Liu W."/>
            <person name="Liu X."/>
            <person name="Perez L."/>
            <person name="Shen H."/>
            <person name="Wang Q."/>
            <person name="Watt J."/>
            <person name="Xi L."/>
            <person name="Xin Y."/>
            <person name="Zhou J."/>
            <person name="Deng J."/>
            <person name="Jiang H."/>
            <person name="Liu Y."/>
            <person name="Qu J."/>
            <person name="Song X.-Z."/>
            <person name="Zhang L."/>
            <person name="Villasana D."/>
            <person name="Johnson A."/>
            <person name="Liu J."/>
            <person name="Liyanage D."/>
            <person name="Lorensuhewa L."/>
            <person name="Robinson T."/>
            <person name="Song A."/>
            <person name="Song B.-B."/>
            <person name="Dinh H."/>
            <person name="Thornton R."/>
            <person name="Coyle M."/>
            <person name="Francisco L."/>
            <person name="Jackson L."/>
            <person name="Javaid M."/>
            <person name="Korchina V."/>
            <person name="Kovar C."/>
            <person name="Mata R."/>
            <person name="Mathew T."/>
            <person name="Ngo R."/>
            <person name="Nguyen L."/>
            <person name="Nguyen N."/>
            <person name="Okwuonu G."/>
            <person name="Ongeri F."/>
            <person name="Pham C."/>
            <person name="Simmons D."/>
            <person name="Wilczek-Boney K."/>
            <person name="Hale W."/>
            <person name="Jakkamsetti A."/>
            <person name="Pham P."/>
            <person name="Ruth R."/>
            <person name="San Lucas F."/>
            <person name="Warren J."/>
            <person name="Zhang J."/>
            <person name="Zhao Z."/>
            <person name="Zhou C."/>
            <person name="Zhu D."/>
            <person name="Lee S."/>
            <person name="Bess C."/>
            <person name="Blankenburg K."/>
            <person name="Forbes L."/>
            <person name="Fu Q."/>
            <person name="Gubbala S."/>
            <person name="Hirani K."/>
            <person name="Jayaseelan J.C."/>
            <person name="Lara F."/>
            <person name="Munidasa M."/>
            <person name="Palculict T."/>
            <person name="Patil S."/>
            <person name="Pu L.-L."/>
            <person name="Saada N."/>
            <person name="Tang L."/>
            <person name="Weissenberger G."/>
            <person name="Zhu Y."/>
            <person name="Hemphill L."/>
            <person name="Shang Y."/>
            <person name="Youmans B."/>
            <person name="Ayvaz T."/>
            <person name="Ross M."/>
            <person name="Santibanez J."/>
            <person name="Aqrawi P."/>
            <person name="Gross S."/>
            <person name="Joshi V."/>
            <person name="Fowler G."/>
            <person name="Nazareth L."/>
            <person name="Reid J."/>
            <person name="Worley K."/>
            <person name="Petrosino J."/>
            <person name="Highlander S."/>
            <person name="Gibbs R."/>
        </authorList>
    </citation>
    <scope>NUCLEOTIDE SEQUENCE [LARGE SCALE GENOMIC DNA]</scope>
    <source>
        <strain evidence="7">DSM 15272</strain>
    </source>
</reference>
<dbReference type="GO" id="GO:0016614">
    <property type="term" value="F:oxidoreductase activity, acting on CH-OH group of donors"/>
    <property type="evidence" value="ECO:0007669"/>
    <property type="project" value="InterPro"/>
</dbReference>
<dbReference type="InterPro" id="IPR000172">
    <property type="entry name" value="GMC_OxRdtase_N"/>
</dbReference>
<comment type="cofactor">
    <cofactor evidence="1 5">
        <name>FAD</name>
        <dbReference type="ChEBI" id="CHEBI:57692"/>
    </cofactor>
</comment>
<feature type="binding site" evidence="5">
    <location>
        <position position="220"/>
    </location>
    <ligand>
        <name>FAD</name>
        <dbReference type="ChEBI" id="CHEBI:57692"/>
    </ligand>
</feature>
<evidence type="ECO:0000256" key="5">
    <source>
        <dbReference type="PIRSR" id="PIRSR000137-2"/>
    </source>
</evidence>
<evidence type="ECO:0000256" key="3">
    <source>
        <dbReference type="ARBA" id="ARBA00022630"/>
    </source>
</evidence>
<dbReference type="AlphaFoldDB" id="E2SF24"/>
<evidence type="ECO:0000259" key="6">
    <source>
        <dbReference type="PROSITE" id="PS00624"/>
    </source>
</evidence>
<name>E2SF24_9ACTN</name>
<dbReference type="eggNOG" id="COG2303">
    <property type="taxonomic scope" value="Bacteria"/>
</dbReference>
<dbReference type="InterPro" id="IPR007867">
    <property type="entry name" value="GMC_OxRtase_C"/>
</dbReference>